<organism evidence="2 3">
    <name type="scientific">Flavobacterium weaverense</name>
    <dbReference type="NCBI Taxonomy" id="271156"/>
    <lineage>
        <taxon>Bacteria</taxon>
        <taxon>Pseudomonadati</taxon>
        <taxon>Bacteroidota</taxon>
        <taxon>Flavobacteriia</taxon>
        <taxon>Flavobacteriales</taxon>
        <taxon>Flavobacteriaceae</taxon>
        <taxon>Flavobacterium</taxon>
    </lineage>
</organism>
<evidence type="ECO:0008006" key="4">
    <source>
        <dbReference type="Google" id="ProtNLM"/>
    </source>
</evidence>
<sequence>MKKIIVLVLSALFFVSCVNDYSFPKTENITKGTKWNLRIGSSPMEVYKQLQDLGIEKNFDAVNVNYRLPYSKPEDIKSDLSLYRSITIDAPSERIERVLIQFDQNKVEAIEKGGGLLDPITKWPENMSDQNTINLNDPIDGIQQKLVAIYQNPTYENYKITLSNKWLQKAFDPDMSNFKEWSFTFSTDVSSSKGGRSDVTLYFKNGKLIKIRNTYEEFEIVY</sequence>
<gene>
    <name evidence="2" type="ORF">BC961_2645</name>
</gene>
<name>A0A3L9ZLJ8_9FLAO</name>
<dbReference type="RefSeq" id="WP_121926227.1">
    <property type="nucleotide sequence ID" value="NZ_CBCSGA010000010.1"/>
</dbReference>
<keyword evidence="3" id="KW-1185">Reference proteome</keyword>
<protein>
    <recommendedName>
        <fullName evidence="4">Lipoprotein</fullName>
    </recommendedName>
</protein>
<feature type="signal peptide" evidence="1">
    <location>
        <begin position="1"/>
        <end position="20"/>
    </location>
</feature>
<dbReference type="AlphaFoldDB" id="A0A3L9ZLJ8"/>
<proteinExistence type="predicted"/>
<dbReference type="EMBL" id="REFH01000011">
    <property type="protein sequence ID" value="RMA73047.1"/>
    <property type="molecule type" value="Genomic_DNA"/>
</dbReference>
<accession>A0A3L9ZLJ8</accession>
<dbReference type="Proteomes" id="UP000280368">
    <property type="component" value="Unassembled WGS sequence"/>
</dbReference>
<evidence type="ECO:0000313" key="3">
    <source>
        <dbReference type="Proteomes" id="UP000280368"/>
    </source>
</evidence>
<dbReference type="PROSITE" id="PS51257">
    <property type="entry name" value="PROKAR_LIPOPROTEIN"/>
    <property type="match status" value="1"/>
</dbReference>
<feature type="chain" id="PRO_5017950104" description="Lipoprotein" evidence="1">
    <location>
        <begin position="21"/>
        <end position="222"/>
    </location>
</feature>
<comment type="caution">
    <text evidence="2">The sequence shown here is derived from an EMBL/GenBank/DDBJ whole genome shotgun (WGS) entry which is preliminary data.</text>
</comment>
<keyword evidence="1" id="KW-0732">Signal</keyword>
<reference evidence="2 3" key="1">
    <citation type="submission" date="2018-10" db="EMBL/GenBank/DDBJ databases">
        <title>Genomic Encyclopedia of Archaeal and Bacterial Type Strains, Phase II (KMG-II): from individual species to whole genera.</title>
        <authorList>
            <person name="Goeker M."/>
        </authorList>
    </citation>
    <scope>NUCLEOTIDE SEQUENCE [LARGE SCALE GENOMIC DNA]</scope>
    <source>
        <strain evidence="2 3">DSM 19727</strain>
    </source>
</reference>
<evidence type="ECO:0000256" key="1">
    <source>
        <dbReference type="SAM" id="SignalP"/>
    </source>
</evidence>
<evidence type="ECO:0000313" key="2">
    <source>
        <dbReference type="EMBL" id="RMA73047.1"/>
    </source>
</evidence>
<dbReference type="OrthoDB" id="1432787at2"/>